<feature type="chain" id="PRO_5021037412" description="Peroxidase" evidence="10">
    <location>
        <begin position="23"/>
        <end position="325"/>
    </location>
</feature>
<keyword evidence="7" id="KW-0408">Iron</keyword>
<dbReference type="PROSITE" id="PS50873">
    <property type="entry name" value="PEROXIDASE_4"/>
    <property type="match status" value="1"/>
</dbReference>
<feature type="active site" description="Proton acceptor" evidence="6">
    <location>
        <position position="60"/>
    </location>
</feature>
<feature type="binding site" evidence="7">
    <location>
        <position position="85"/>
    </location>
    <ligand>
        <name>Ca(2+)</name>
        <dbReference type="ChEBI" id="CHEBI:29108"/>
        <label>1</label>
    </ligand>
</feature>
<keyword evidence="4 10" id="KW-0560">Oxidoreductase</keyword>
<keyword evidence="2 10" id="KW-0575">Peroxidase</keyword>
<accession>A0A4T0BJ91</accession>
<evidence type="ECO:0000256" key="9">
    <source>
        <dbReference type="PIRSR" id="PIRSR601621-4"/>
    </source>
</evidence>
<organism evidence="12 13">
    <name type="scientific">Aureobasidium pullulans</name>
    <name type="common">Black yeast</name>
    <name type="synonym">Pullularia pullulans</name>
    <dbReference type="NCBI Taxonomy" id="5580"/>
    <lineage>
        <taxon>Eukaryota</taxon>
        <taxon>Fungi</taxon>
        <taxon>Dikarya</taxon>
        <taxon>Ascomycota</taxon>
        <taxon>Pezizomycotina</taxon>
        <taxon>Dothideomycetes</taxon>
        <taxon>Dothideomycetidae</taxon>
        <taxon>Dothideales</taxon>
        <taxon>Saccotheciaceae</taxon>
        <taxon>Aureobasidium</taxon>
    </lineage>
</organism>
<evidence type="ECO:0000256" key="7">
    <source>
        <dbReference type="PIRSR" id="PIRSR601621-2"/>
    </source>
</evidence>
<keyword evidence="10" id="KW-0732">Signal</keyword>
<sequence>MDPSKMFAKTFALFAFTALAEASGSCPAIWSTVASDLSQSFIGSNGCTDLARGAIRFAFHDSVPAASYSSKTQYYAPATGGADGSLLLSSVEITRDENNGLQSYYGFLQEKYSKYKSQVGAADLVQFAASVAIVSCPGGPKVPTVVGRKDTSTAAPDNLLPKAFGAGAAQQVLIQLFEDKGISQPELAALIGAHTASKAVAQEAYGVPYNGKFIVRKTLTGPQDSTPGQWDVKYYSDTDNHPSGVYSFESDVNLSNPNSTVGQTFQSFVNSQSKWNAAFAPAMAHLSVLGISQADQANFIDCTSAIPSGSNARMIRAAPINDRIR</sequence>
<dbReference type="InterPro" id="IPR002016">
    <property type="entry name" value="Haem_peroxidase"/>
</dbReference>
<protein>
    <recommendedName>
        <fullName evidence="10">Peroxidase</fullName>
        <ecNumber evidence="10">1.11.1.-</ecNumber>
    </recommendedName>
</protein>
<keyword evidence="3 7" id="KW-0349">Heme</keyword>
<dbReference type="SUPFAM" id="SSF48113">
    <property type="entry name" value="Heme-dependent peroxidases"/>
    <property type="match status" value="1"/>
</dbReference>
<reference evidence="12 13" key="1">
    <citation type="submission" date="2018-10" db="EMBL/GenBank/DDBJ databases">
        <title>Fifty Aureobasidium pullulans genomes reveal a recombining polyextremotolerant generalist.</title>
        <authorList>
            <person name="Gostincar C."/>
            <person name="Turk M."/>
            <person name="Zajc J."/>
            <person name="Gunde-Cimerman N."/>
        </authorList>
    </citation>
    <scope>NUCLEOTIDE SEQUENCE [LARGE SCALE GENOMIC DNA]</scope>
    <source>
        <strain evidence="12 13">EXF-1645</strain>
    </source>
</reference>
<dbReference type="Pfam" id="PF00141">
    <property type="entry name" value="peroxidase"/>
    <property type="match status" value="1"/>
</dbReference>
<dbReference type="InterPro" id="IPR044831">
    <property type="entry name" value="Ccp1-like"/>
</dbReference>
<dbReference type="GO" id="GO:0046872">
    <property type="term" value="F:metal ion binding"/>
    <property type="evidence" value="ECO:0007669"/>
    <property type="project" value="UniProtKB-UniRule"/>
</dbReference>
<dbReference type="GO" id="GO:0000302">
    <property type="term" value="P:response to reactive oxygen species"/>
    <property type="evidence" value="ECO:0007669"/>
    <property type="project" value="TreeGrafter"/>
</dbReference>
<dbReference type="PANTHER" id="PTHR31356:SF66">
    <property type="entry name" value="CATALASE-PEROXIDASE"/>
    <property type="match status" value="1"/>
</dbReference>
<comment type="caution">
    <text evidence="12">The sequence shown here is derived from an EMBL/GenBank/DDBJ whole genome shotgun (WGS) entry which is preliminary data.</text>
</comment>
<feature type="domain" description="Plant heme peroxidase family profile" evidence="11">
    <location>
        <begin position="50"/>
        <end position="325"/>
    </location>
</feature>
<gene>
    <name evidence="12" type="ORF">D6C78_08974</name>
</gene>
<dbReference type="GO" id="GO:0034599">
    <property type="term" value="P:cellular response to oxidative stress"/>
    <property type="evidence" value="ECO:0007669"/>
    <property type="project" value="InterPro"/>
</dbReference>
<keyword evidence="5" id="KW-0325">Glycoprotein</keyword>
<evidence type="ECO:0000256" key="2">
    <source>
        <dbReference type="ARBA" id="ARBA00022559"/>
    </source>
</evidence>
<dbReference type="PRINTS" id="PR00462">
    <property type="entry name" value="LIGNINASE"/>
</dbReference>
<evidence type="ECO:0000313" key="12">
    <source>
        <dbReference type="EMBL" id="TIA31382.1"/>
    </source>
</evidence>
<keyword evidence="7 10" id="KW-0106">Calcium</keyword>
<feature type="binding site" description="axial binding residue" evidence="7">
    <location>
        <position position="194"/>
    </location>
    <ligand>
        <name>heme b</name>
        <dbReference type="ChEBI" id="CHEBI:60344"/>
    </ligand>
    <ligandPart>
        <name>Fe</name>
        <dbReference type="ChEBI" id="CHEBI:18248"/>
    </ligandPart>
</feature>
<dbReference type="AlphaFoldDB" id="A0A4T0BJ91"/>
<keyword evidence="9" id="KW-1015">Disulfide bond</keyword>
<evidence type="ECO:0000256" key="4">
    <source>
        <dbReference type="ARBA" id="ARBA00023002"/>
    </source>
</evidence>
<dbReference type="PANTHER" id="PTHR31356">
    <property type="entry name" value="THYLAKOID LUMENAL 29 KDA PROTEIN, CHLOROPLASTIC-RELATED"/>
    <property type="match status" value="1"/>
</dbReference>
<feature type="site" description="Transition state stabilizer" evidence="8">
    <location>
        <position position="56"/>
    </location>
</feature>
<name>A0A4T0BJ91_AURPU</name>
<dbReference type="GO" id="GO:0004601">
    <property type="term" value="F:peroxidase activity"/>
    <property type="evidence" value="ECO:0007669"/>
    <property type="project" value="UniProtKB-KW"/>
</dbReference>
<dbReference type="GO" id="GO:0020037">
    <property type="term" value="F:heme binding"/>
    <property type="evidence" value="ECO:0007669"/>
    <property type="project" value="UniProtKB-UniRule"/>
</dbReference>
<dbReference type="EC" id="1.11.1.-" evidence="10"/>
<dbReference type="PRINTS" id="PR00458">
    <property type="entry name" value="PEROXIDASE"/>
</dbReference>
<feature type="disulfide bond" evidence="9">
    <location>
        <begin position="47"/>
        <end position="136"/>
    </location>
</feature>
<feature type="binding site" evidence="7">
    <location>
        <position position="81"/>
    </location>
    <ligand>
        <name>Ca(2+)</name>
        <dbReference type="ChEBI" id="CHEBI:29108"/>
        <label>1</label>
    </ligand>
</feature>
<dbReference type="GO" id="GO:0042744">
    <property type="term" value="P:hydrogen peroxide catabolic process"/>
    <property type="evidence" value="ECO:0007669"/>
    <property type="project" value="TreeGrafter"/>
</dbReference>
<comment type="cofactor">
    <cofactor evidence="7">
        <name>heme b</name>
        <dbReference type="ChEBI" id="CHEBI:60344"/>
    </cofactor>
    <text evidence="7">Binds 1 heme b (iron(II)-protoporphyrin IX) group per subunit.</text>
</comment>
<dbReference type="Gene3D" id="1.10.520.10">
    <property type="match status" value="1"/>
</dbReference>
<evidence type="ECO:0000256" key="10">
    <source>
        <dbReference type="RuleBase" id="RU363051"/>
    </source>
</evidence>
<evidence type="ECO:0000259" key="11">
    <source>
        <dbReference type="PROSITE" id="PS50873"/>
    </source>
</evidence>
<feature type="binding site" evidence="7">
    <location>
        <position position="195"/>
    </location>
    <ligand>
        <name>Ca(2+)</name>
        <dbReference type="ChEBI" id="CHEBI:29108"/>
        <label>2</label>
    </ligand>
</feature>
<evidence type="ECO:0000313" key="13">
    <source>
        <dbReference type="Proteomes" id="UP000308724"/>
    </source>
</evidence>
<dbReference type="InterPro" id="IPR001621">
    <property type="entry name" value="Ligninase"/>
</dbReference>
<comment type="cofactor">
    <cofactor evidence="7 10">
        <name>Ca(2+)</name>
        <dbReference type="ChEBI" id="CHEBI:29108"/>
    </cofactor>
    <text evidence="7 10">Binds 2 calcium ions per subunit.</text>
</comment>
<proteinExistence type="inferred from homology"/>
<evidence type="ECO:0000256" key="8">
    <source>
        <dbReference type="PIRSR" id="PIRSR601621-3"/>
    </source>
</evidence>
<feature type="signal peptide" evidence="10">
    <location>
        <begin position="1"/>
        <end position="22"/>
    </location>
</feature>
<feature type="binding site" evidence="7">
    <location>
        <position position="61"/>
    </location>
    <ligand>
        <name>Ca(2+)</name>
        <dbReference type="ChEBI" id="CHEBI:29108"/>
        <label>1</label>
    </ligand>
</feature>
<feature type="binding site" evidence="7">
    <location>
        <position position="83"/>
    </location>
    <ligand>
        <name>Ca(2+)</name>
        <dbReference type="ChEBI" id="CHEBI:29108"/>
        <label>1</label>
    </ligand>
</feature>
<dbReference type="InterPro" id="IPR010255">
    <property type="entry name" value="Haem_peroxidase_sf"/>
</dbReference>
<evidence type="ECO:0000256" key="1">
    <source>
        <dbReference type="ARBA" id="ARBA00006089"/>
    </source>
</evidence>
<evidence type="ECO:0000256" key="6">
    <source>
        <dbReference type="PIRSR" id="PIRSR601621-1"/>
    </source>
</evidence>
<evidence type="ECO:0000256" key="3">
    <source>
        <dbReference type="ARBA" id="ARBA00022617"/>
    </source>
</evidence>
<dbReference type="Proteomes" id="UP000308724">
    <property type="component" value="Unassembled WGS sequence"/>
</dbReference>
<comment type="similarity">
    <text evidence="1 10">Belongs to the peroxidase family. Ligninase subfamily.</text>
</comment>
<keyword evidence="7 10" id="KW-0479">Metal-binding</keyword>
<evidence type="ECO:0000256" key="5">
    <source>
        <dbReference type="ARBA" id="ARBA00023180"/>
    </source>
</evidence>
<dbReference type="Gene3D" id="1.10.420.10">
    <property type="entry name" value="Peroxidase, domain 2"/>
    <property type="match status" value="1"/>
</dbReference>
<dbReference type="EMBL" id="QZBZ01000293">
    <property type="protein sequence ID" value="TIA31382.1"/>
    <property type="molecule type" value="Genomic_DNA"/>
</dbReference>